<evidence type="ECO:0000313" key="4">
    <source>
        <dbReference type="Proteomes" id="UP000305929"/>
    </source>
</evidence>
<accession>A0A4U5WTF1</accession>
<reference evidence="3 4" key="1">
    <citation type="submission" date="2019-04" db="EMBL/GenBank/DDBJ databases">
        <title>Streptomyces lasaliensis sp. nov., an Actinomycete isolated from soil which produces the polyether antibiotic lasalocid.</title>
        <authorList>
            <person name="Erwin G."/>
            <person name="Haber C."/>
        </authorList>
    </citation>
    <scope>NUCLEOTIDE SEQUENCE [LARGE SCALE GENOMIC DNA]</scope>
    <source>
        <strain evidence="3 4">X-537</strain>
    </source>
</reference>
<dbReference type="OrthoDB" id="4946329at2"/>
<dbReference type="EMBL" id="SZNQ01000001">
    <property type="protein sequence ID" value="TKT04066.1"/>
    <property type="molecule type" value="Genomic_DNA"/>
</dbReference>
<evidence type="ECO:0000313" key="3">
    <source>
        <dbReference type="EMBL" id="TKT04066.1"/>
    </source>
</evidence>
<protein>
    <submittedName>
        <fullName evidence="3">ANTAR domain-containing protein</fullName>
    </submittedName>
</protein>
<dbReference type="Proteomes" id="UP000305929">
    <property type="component" value="Unassembled WGS sequence"/>
</dbReference>
<dbReference type="SMART" id="SM01012">
    <property type="entry name" value="ANTAR"/>
    <property type="match status" value="1"/>
</dbReference>
<dbReference type="Gene3D" id="1.10.10.10">
    <property type="entry name" value="Winged helix-like DNA-binding domain superfamily/Winged helix DNA-binding domain"/>
    <property type="match status" value="1"/>
</dbReference>
<dbReference type="SUPFAM" id="SSF52172">
    <property type="entry name" value="CheY-like"/>
    <property type="match status" value="1"/>
</dbReference>
<name>A0A4U5WTF1_STRLS</name>
<proteinExistence type="predicted"/>
<dbReference type="InterPro" id="IPR011006">
    <property type="entry name" value="CheY-like_superfamily"/>
</dbReference>
<dbReference type="GO" id="GO:0003723">
    <property type="term" value="F:RNA binding"/>
    <property type="evidence" value="ECO:0007669"/>
    <property type="project" value="InterPro"/>
</dbReference>
<dbReference type="PROSITE" id="PS50921">
    <property type="entry name" value="ANTAR"/>
    <property type="match status" value="1"/>
</dbReference>
<feature type="domain" description="ANTAR" evidence="2">
    <location>
        <begin position="29"/>
        <end position="90"/>
    </location>
</feature>
<sequence>MQRTTLLQEDWWKLRAEATWGNPVTGEDVEVLRSQNDQLRRALAGRAVIDQARGMVMVLTPCTRGAARGLLVNVSRQCDTKLAVVAAAVVAAWEGQPLPDRMQRALRRALRTFHAQSRQCNTRRPDGPRGREKS</sequence>
<feature type="compositionally biased region" description="Basic and acidic residues" evidence="1">
    <location>
        <begin position="123"/>
        <end position="134"/>
    </location>
</feature>
<evidence type="ECO:0000259" key="2">
    <source>
        <dbReference type="PROSITE" id="PS50921"/>
    </source>
</evidence>
<keyword evidence="4" id="KW-1185">Reference proteome</keyword>
<dbReference type="Pfam" id="PF03861">
    <property type="entry name" value="ANTAR"/>
    <property type="match status" value="1"/>
</dbReference>
<dbReference type="InterPro" id="IPR005561">
    <property type="entry name" value="ANTAR"/>
</dbReference>
<organism evidence="3 4">
    <name type="scientific">Streptomyces lasalocidi</name>
    <name type="common">Streptomyces lasaliensis</name>
    <dbReference type="NCBI Taxonomy" id="324833"/>
    <lineage>
        <taxon>Bacteria</taxon>
        <taxon>Bacillati</taxon>
        <taxon>Actinomycetota</taxon>
        <taxon>Actinomycetes</taxon>
        <taxon>Kitasatosporales</taxon>
        <taxon>Streptomycetaceae</taxon>
        <taxon>Streptomyces</taxon>
    </lineage>
</organism>
<dbReference type="InterPro" id="IPR036388">
    <property type="entry name" value="WH-like_DNA-bd_sf"/>
</dbReference>
<gene>
    <name evidence="3" type="ORF">E4U91_31170</name>
</gene>
<comment type="caution">
    <text evidence="3">The sequence shown here is derived from an EMBL/GenBank/DDBJ whole genome shotgun (WGS) entry which is preliminary data.</text>
</comment>
<feature type="region of interest" description="Disordered" evidence="1">
    <location>
        <begin position="114"/>
        <end position="134"/>
    </location>
</feature>
<evidence type="ECO:0000256" key="1">
    <source>
        <dbReference type="SAM" id="MobiDB-lite"/>
    </source>
</evidence>
<dbReference type="AlphaFoldDB" id="A0A4U5WTF1"/>